<dbReference type="InterPro" id="IPR023603">
    <property type="entry name" value="Low_specificity_L-TA-like"/>
</dbReference>
<dbReference type="KEGG" id="azc:AZC_1923"/>
<dbReference type="Gene3D" id="3.90.1150.10">
    <property type="entry name" value="Aspartate Aminotransferase, domain 1"/>
    <property type="match status" value="1"/>
</dbReference>
<dbReference type="PANTHER" id="PTHR48097">
    <property type="entry name" value="L-THREONINE ALDOLASE-RELATED"/>
    <property type="match status" value="1"/>
</dbReference>
<dbReference type="GO" id="GO:0005829">
    <property type="term" value="C:cytosol"/>
    <property type="evidence" value="ECO:0007669"/>
    <property type="project" value="TreeGrafter"/>
</dbReference>
<dbReference type="HOGENOM" id="CLU_029381_0_1_5"/>
<keyword evidence="4" id="KW-0663">Pyridoxal phosphate</keyword>
<feature type="modified residue" description="N6-(pyridoxal phosphate)lysine" evidence="6">
    <location>
        <position position="216"/>
    </location>
</feature>
<evidence type="ECO:0000259" key="8">
    <source>
        <dbReference type="Pfam" id="PF01212"/>
    </source>
</evidence>
<evidence type="ECO:0000256" key="7">
    <source>
        <dbReference type="SAM" id="MobiDB-lite"/>
    </source>
</evidence>
<organism evidence="9 10">
    <name type="scientific">Azorhizobium caulinodans (strain ATCC 43989 / DSM 5975 / JCM 20966 / LMG 6465 / NBRC 14845 / NCIMB 13405 / ORS 571)</name>
    <dbReference type="NCBI Taxonomy" id="438753"/>
    <lineage>
        <taxon>Bacteria</taxon>
        <taxon>Pseudomonadati</taxon>
        <taxon>Pseudomonadota</taxon>
        <taxon>Alphaproteobacteria</taxon>
        <taxon>Hyphomicrobiales</taxon>
        <taxon>Xanthobacteraceae</taxon>
        <taxon>Azorhizobium</taxon>
    </lineage>
</organism>
<dbReference type="SUPFAM" id="SSF53383">
    <property type="entry name" value="PLP-dependent transferases"/>
    <property type="match status" value="1"/>
</dbReference>
<dbReference type="InterPro" id="IPR015421">
    <property type="entry name" value="PyrdxlP-dep_Trfase_major"/>
</dbReference>
<comment type="similarity">
    <text evidence="2">Belongs to the threonine aldolase family.</text>
</comment>
<evidence type="ECO:0000256" key="1">
    <source>
        <dbReference type="ARBA" id="ARBA00001933"/>
    </source>
</evidence>
<keyword evidence="10" id="KW-1185">Reference proteome</keyword>
<reference evidence="9 10" key="5">
    <citation type="journal article" date="2010" name="Appl. Environ. Microbiol.">
        <title>phrR-like gene praR of Azorhizobium caulinodans ORS571 is essential for symbiosis with Sesbania rostrata and is involved in expression of reb genes.</title>
        <authorList>
            <person name="Akiba N."/>
            <person name="Aono T."/>
            <person name="Toyazaki H."/>
            <person name="Sato S."/>
            <person name="Oyaizu H."/>
        </authorList>
    </citation>
    <scope>NUCLEOTIDE SEQUENCE [LARGE SCALE GENOMIC DNA]</scope>
    <source>
        <strain evidence="10">ATCC 43989 / DSM 5975 / JCM 20966 / LMG 6465 / NBRC 14845 / NCIMB 13405 / ORS 571</strain>
    </source>
</reference>
<reference evidence="9 10" key="3">
    <citation type="journal article" date="2008" name="BMC Genomics">
        <title>The genome of the versatile nitrogen fixer Azorhizobium caulinodans ORS571.</title>
        <authorList>
            <person name="Lee KB."/>
            <person name="Backer P.D."/>
            <person name="Aono T."/>
            <person name="Liu CT."/>
            <person name="Suzuki S."/>
            <person name="Suzuki T."/>
            <person name="Kaneko T."/>
            <person name="Yamada M."/>
            <person name="Tabata S."/>
            <person name="Kupfer D.M."/>
            <person name="Najar F.Z."/>
            <person name="Wiley G.B."/>
            <person name="Roe B."/>
            <person name="Binnewies T.T."/>
            <person name="Ussery D.W."/>
            <person name="D'Haeze W."/>
            <person name="Herder J.D."/>
            <person name="Gevers D."/>
            <person name="Vereecke D."/>
            <person name="Holsters M."/>
            <person name="Oyaizu H."/>
        </authorList>
    </citation>
    <scope>NUCLEOTIDE SEQUENCE [LARGE SCALE GENOMIC DNA]</scope>
    <source>
        <strain evidence="10">ATCC 43989 / DSM 5975 / JCM 20966 / LMG 6465 / NBRC 14845 / NCIMB 13405 / ORS 571</strain>
    </source>
</reference>
<evidence type="ECO:0000313" key="10">
    <source>
        <dbReference type="Proteomes" id="UP000000270"/>
    </source>
</evidence>
<dbReference type="InterPro" id="IPR001597">
    <property type="entry name" value="ArAA_b-elim_lyase/Thr_aldolase"/>
</dbReference>
<dbReference type="eggNOG" id="COG2008">
    <property type="taxonomic scope" value="Bacteria"/>
</dbReference>
<evidence type="ECO:0000256" key="3">
    <source>
        <dbReference type="ARBA" id="ARBA00011881"/>
    </source>
</evidence>
<dbReference type="Gene3D" id="3.40.640.10">
    <property type="entry name" value="Type I PLP-dependent aspartate aminotransferase-like (Major domain)"/>
    <property type="match status" value="1"/>
</dbReference>
<accession>A8I2R8</accession>
<comment type="cofactor">
    <cofactor evidence="1">
        <name>pyridoxal 5'-phosphate</name>
        <dbReference type="ChEBI" id="CHEBI:597326"/>
    </cofactor>
</comment>
<dbReference type="GO" id="GO:0006567">
    <property type="term" value="P:L-threonine catabolic process"/>
    <property type="evidence" value="ECO:0007669"/>
    <property type="project" value="TreeGrafter"/>
</dbReference>
<dbReference type="STRING" id="438753.AZC_1923"/>
<evidence type="ECO:0000256" key="4">
    <source>
        <dbReference type="ARBA" id="ARBA00022898"/>
    </source>
</evidence>
<dbReference type="NCBIfam" id="NF041359">
    <property type="entry name" value="GntG_guanitoxin"/>
    <property type="match status" value="1"/>
</dbReference>
<reference evidence="9 10" key="6">
    <citation type="journal article" date="2011" name="Appl. Environ. Microbiol.">
        <title>Involvement of the azorhizobial chromosome partition gene (parA) in the onset of bacteroid differentiation during Sesbania rostrata stem nodule development.</title>
        <authorList>
            <person name="Liu CT."/>
            <person name="Lee KB."/>
            <person name="Wang YS."/>
            <person name="Peng MH."/>
            <person name="Lee KT."/>
            <person name="Suzuki S."/>
            <person name="Suzuki T."/>
            <person name="Oyaizu H."/>
        </authorList>
    </citation>
    <scope>NUCLEOTIDE SEQUENCE [LARGE SCALE GENOMIC DNA]</scope>
    <source>
        <strain evidence="10">ATCC 43989 / DSM 5975 / JCM 20966 / LMG 6465 / NBRC 14845 / NCIMB 13405 / ORS 571</strain>
    </source>
</reference>
<dbReference type="AlphaFoldDB" id="A8I2R8"/>
<dbReference type="FunFam" id="3.40.640.10:FF:000030">
    <property type="entry name" value="Low-specificity L-threonine aldolase"/>
    <property type="match status" value="1"/>
</dbReference>
<dbReference type="EMBL" id="AP009384">
    <property type="protein sequence ID" value="BAF87921.1"/>
    <property type="molecule type" value="Genomic_DNA"/>
</dbReference>
<evidence type="ECO:0000256" key="6">
    <source>
        <dbReference type="PIRSR" id="PIRSR017617-1"/>
    </source>
</evidence>
<sequence length="357" mass="37646">MSVQENVAGTLARPSADQAPVDLRSDTVTRPTAAMYERMMAAEVGDDGLDGDPTARELEAYTAQTLGKEAGLFVPSCTMANLLAILAQAERGEQVVLESSAHIYTSERGSGTLTGLFYLPVPGTAGAMDVNALEDALTATGHRLRTALVGMETSHNNAGGAVLPLAHMRTVHDLAHARGARVHLDGARLFNAAVALDVRPAEIAQFADTVSLCLSKGLSAPVGAILAGPRDTIAKCRPLRRMLGGAQRQIGIMAAAGLEAVRTMGPRLAEDHRRARRLSEGVNALAGTISASSPQTNIIQIDVSRSGRDSGAWVQRLEGIGLLTRPWGKQKLRCVTHREIDDAAIERAIAAFAKALV</sequence>
<dbReference type="PIRSF" id="PIRSF017617">
    <property type="entry name" value="Thr_aldolase"/>
    <property type="match status" value="1"/>
</dbReference>
<evidence type="ECO:0000256" key="5">
    <source>
        <dbReference type="ARBA" id="ARBA00023239"/>
    </source>
</evidence>
<dbReference type="RefSeq" id="WP_012170451.1">
    <property type="nucleotide sequence ID" value="NC_009937.1"/>
</dbReference>
<dbReference type="InterPro" id="IPR015422">
    <property type="entry name" value="PyrdxlP-dep_Trfase_small"/>
</dbReference>
<reference evidence="9 10" key="4">
    <citation type="journal article" date="2009" name="Appl. Environ. Microbiol.">
        <title>Comparative genome-wide transcriptional profiling of Azorhizobium caulinodans ORS571 grown under free-living and symbiotic conditions.</title>
        <authorList>
            <person name="Tsukada S."/>
            <person name="Aono T."/>
            <person name="Akiba N."/>
            <person name="Lee KB."/>
            <person name="Liu CT."/>
            <person name="Toyazaki H."/>
            <person name="Oyaizu H."/>
        </authorList>
    </citation>
    <scope>NUCLEOTIDE SEQUENCE [LARGE SCALE GENOMIC DNA]</scope>
    <source>
        <strain evidence="10">ATCC 43989 / DSM 5975 / JCM 20966 / LMG 6465 / NBRC 14845 / NCIMB 13405 / ORS 571</strain>
    </source>
</reference>
<feature type="region of interest" description="Disordered" evidence="7">
    <location>
        <begin position="1"/>
        <end position="24"/>
    </location>
</feature>
<gene>
    <name evidence="9" type="ordered locus">AZC_1923</name>
</gene>
<feature type="domain" description="Aromatic amino acid beta-eliminating lyase/threonine aldolase" evidence="8">
    <location>
        <begin position="22"/>
        <end position="302"/>
    </location>
</feature>
<protein>
    <submittedName>
        <fullName evidence="9">Threonine aldolase</fullName>
    </submittedName>
</protein>
<evidence type="ECO:0000313" key="9">
    <source>
        <dbReference type="EMBL" id="BAF87921.1"/>
    </source>
</evidence>
<dbReference type="PANTHER" id="PTHR48097:SF9">
    <property type="entry name" value="L-THREONINE ALDOLASE"/>
    <property type="match status" value="1"/>
</dbReference>
<reference evidence="10" key="2">
    <citation type="submission" date="2007-04" db="EMBL/GenBank/DDBJ databases">
        <title>Complete genome sequence of the nitrogen-fixing bacterium Azorhizobium caulinodans ORS571.</title>
        <authorList>
            <person name="Lee K.B."/>
            <person name="Backer P.D."/>
            <person name="Aono T."/>
            <person name="Liu C.T."/>
            <person name="Suzuki S."/>
            <person name="Suzuki T."/>
            <person name="Kaneko T."/>
            <person name="Yamada M."/>
            <person name="Tabata S."/>
            <person name="Kupfer D.M."/>
            <person name="Najar F.Z."/>
            <person name="Wiley G.B."/>
            <person name="Roe B."/>
            <person name="Binnewies T."/>
            <person name="Ussery D."/>
            <person name="Vereecke D."/>
            <person name="Gevers D."/>
            <person name="Holsters M."/>
            <person name="Oyaizu H."/>
        </authorList>
    </citation>
    <scope>NUCLEOTIDE SEQUENCE [LARGE SCALE GENOMIC DNA]</scope>
    <source>
        <strain evidence="10">ATCC 43989 / DSM 5975 / JCM 20966 / LMG 6465 / NBRC 14845 / NCIMB 13405 / ORS 571</strain>
    </source>
</reference>
<dbReference type="Pfam" id="PF01212">
    <property type="entry name" value="Beta_elim_lyase"/>
    <property type="match status" value="1"/>
</dbReference>
<dbReference type="GO" id="GO:0008732">
    <property type="term" value="F:L-allo-threonine aldolase activity"/>
    <property type="evidence" value="ECO:0007669"/>
    <property type="project" value="TreeGrafter"/>
</dbReference>
<name>A8I2R8_AZOC5</name>
<reference evidence="9 10" key="1">
    <citation type="journal article" date="2007" name="Appl. Environ. Microbiol.">
        <title>Rhizobial factors required for stem nodule maturation and maintenance in Sesbania rostrata-Azorhizobium caulinodans ORS571 symbiosis.</title>
        <authorList>
            <person name="Suzuki S."/>
            <person name="Aono T."/>
            <person name="Lee KB."/>
            <person name="Suzuki T."/>
            <person name="Liu CT."/>
            <person name="Miwa H."/>
            <person name="Wakao S."/>
            <person name="Iki T."/>
            <person name="Oyaizu H."/>
        </authorList>
    </citation>
    <scope>NUCLEOTIDE SEQUENCE [LARGE SCALE GENOMIC DNA]</scope>
    <source>
        <strain evidence="10">ATCC 43989 / DSM 5975 / JCM 20966 / LMG 6465 / NBRC 14845 / NCIMB 13405 / ORS 571</strain>
    </source>
</reference>
<dbReference type="Proteomes" id="UP000000270">
    <property type="component" value="Chromosome"/>
</dbReference>
<dbReference type="GO" id="GO:0006545">
    <property type="term" value="P:glycine biosynthetic process"/>
    <property type="evidence" value="ECO:0007669"/>
    <property type="project" value="TreeGrafter"/>
</dbReference>
<dbReference type="InterPro" id="IPR015424">
    <property type="entry name" value="PyrdxlP-dep_Trfase"/>
</dbReference>
<keyword evidence="5" id="KW-0456">Lyase</keyword>
<proteinExistence type="inferred from homology"/>
<evidence type="ECO:0000256" key="2">
    <source>
        <dbReference type="ARBA" id="ARBA00006966"/>
    </source>
</evidence>
<comment type="subunit">
    <text evidence="3">Homotetramer.</text>
</comment>